<sequence>MAEKYGTSKNQILSVDSRQSLGVRLALGETQLVAETRDFLLDHGVALDAFSQPSAARSKNVILVKNLPASTKAEELHEIFTRFGTLGRVVLPPSGVTGIVEFAESSEAKNAFNSLAYTKFKYVPLYLEWAPTGVFSSVQVKSDDHNNPEDDKLSVSDLDKARSEKMLALTTDDDNKMNNEQEPGSSLFVKNLNFDTTEEELMKHFQKCGKIHSVSIAKKKDIKHPGQFLSMGYGFVEFVKKESAEKAIKRLQHHVLDEHQLEIKVSKRATIKNQPDITNKKQDTEKKQKSTKILVRNIPFEAKTEEIQALFSTFGELKFVRLPKKLTGSGSHRGFAFVDFVTKGDAKRAFSALCHSTHLYGRRLVLEWADTVDSIDQLRNKTAEHYHEEPAKKRIKKSALMDELNAATKSDA</sequence>
<evidence type="ECO:0000256" key="1">
    <source>
        <dbReference type="ARBA" id="ARBA00004123"/>
    </source>
</evidence>
<dbReference type="FunFam" id="3.30.70.330:FF:000277">
    <property type="entry name" value="RNA binding motif protein 19"/>
    <property type="match status" value="1"/>
</dbReference>
<dbReference type="InterPro" id="IPR035979">
    <property type="entry name" value="RBD_domain_sf"/>
</dbReference>
<keyword evidence="9" id="KW-1185">Reference proteome</keyword>
<dbReference type="InterPro" id="IPR034423">
    <property type="entry name" value="RBM19_RRM5"/>
</dbReference>
<dbReference type="SMART" id="SM00360">
    <property type="entry name" value="RRM"/>
    <property type="match status" value="3"/>
</dbReference>
<protein>
    <recommendedName>
        <fullName evidence="7">RRM domain-containing protein</fullName>
    </recommendedName>
</protein>
<comment type="subcellular location">
    <subcellularLocation>
        <location evidence="1">Nucleus</location>
    </subcellularLocation>
</comment>
<dbReference type="EMBL" id="JAODUP010000109">
    <property type="protein sequence ID" value="KAK2161823.1"/>
    <property type="molecule type" value="Genomic_DNA"/>
</dbReference>
<dbReference type="SUPFAM" id="SSF54928">
    <property type="entry name" value="RNA-binding domain, RBD"/>
    <property type="match status" value="3"/>
</dbReference>
<feature type="domain" description="RRM" evidence="7">
    <location>
        <begin position="60"/>
        <end position="132"/>
    </location>
</feature>
<dbReference type="Proteomes" id="UP001208570">
    <property type="component" value="Unassembled WGS sequence"/>
</dbReference>
<feature type="domain" description="RRM" evidence="7">
    <location>
        <begin position="291"/>
        <end position="371"/>
    </location>
</feature>
<evidence type="ECO:0000256" key="2">
    <source>
        <dbReference type="ARBA" id="ARBA00008033"/>
    </source>
</evidence>
<dbReference type="AlphaFoldDB" id="A0AAD9JYK2"/>
<dbReference type="PANTHER" id="PTHR24012">
    <property type="entry name" value="RNA BINDING PROTEIN"/>
    <property type="match status" value="1"/>
</dbReference>
<dbReference type="InterPro" id="IPR000504">
    <property type="entry name" value="RRM_dom"/>
</dbReference>
<organism evidence="8 9">
    <name type="scientific">Paralvinella palmiformis</name>
    <dbReference type="NCBI Taxonomy" id="53620"/>
    <lineage>
        <taxon>Eukaryota</taxon>
        <taxon>Metazoa</taxon>
        <taxon>Spiralia</taxon>
        <taxon>Lophotrochozoa</taxon>
        <taxon>Annelida</taxon>
        <taxon>Polychaeta</taxon>
        <taxon>Sedentaria</taxon>
        <taxon>Canalipalpata</taxon>
        <taxon>Terebellida</taxon>
        <taxon>Terebelliformia</taxon>
        <taxon>Alvinellidae</taxon>
        <taxon>Paralvinella</taxon>
    </lineage>
</organism>
<dbReference type="InterPro" id="IPR012677">
    <property type="entry name" value="Nucleotide-bd_a/b_plait_sf"/>
</dbReference>
<keyword evidence="5" id="KW-0539">Nucleus</keyword>
<comment type="caution">
    <text evidence="8">The sequence shown here is derived from an EMBL/GenBank/DDBJ whole genome shotgun (WGS) entry which is preliminary data.</text>
</comment>
<evidence type="ECO:0000256" key="5">
    <source>
        <dbReference type="ARBA" id="ARBA00023242"/>
    </source>
</evidence>
<keyword evidence="3" id="KW-0677">Repeat</keyword>
<comment type="similarity">
    <text evidence="2">Belongs to the RRM MRD1 family.</text>
</comment>
<evidence type="ECO:0000256" key="4">
    <source>
        <dbReference type="ARBA" id="ARBA00022884"/>
    </source>
</evidence>
<evidence type="ECO:0000256" key="6">
    <source>
        <dbReference type="PROSITE-ProRule" id="PRU00176"/>
    </source>
</evidence>
<dbReference type="Pfam" id="PF00076">
    <property type="entry name" value="RRM_1"/>
    <property type="match status" value="3"/>
</dbReference>
<dbReference type="FunFam" id="3.30.70.330:FF:000240">
    <property type="entry name" value="RNA binding motif protein 19"/>
    <property type="match status" value="1"/>
</dbReference>
<name>A0AAD9JYK2_9ANNE</name>
<dbReference type="PROSITE" id="PS50102">
    <property type="entry name" value="RRM"/>
    <property type="match status" value="3"/>
</dbReference>
<reference evidence="8" key="1">
    <citation type="journal article" date="2023" name="Mol. Biol. Evol.">
        <title>Third-Generation Sequencing Reveals the Adaptive Role of the Epigenome in Three Deep-Sea Polychaetes.</title>
        <authorList>
            <person name="Perez M."/>
            <person name="Aroh O."/>
            <person name="Sun Y."/>
            <person name="Lan Y."/>
            <person name="Juniper S.K."/>
            <person name="Young C.R."/>
            <person name="Angers B."/>
            <person name="Qian P.Y."/>
        </authorList>
    </citation>
    <scope>NUCLEOTIDE SEQUENCE</scope>
    <source>
        <strain evidence="8">P08H-3</strain>
    </source>
</reference>
<dbReference type="GO" id="GO:0005634">
    <property type="term" value="C:nucleus"/>
    <property type="evidence" value="ECO:0007669"/>
    <property type="project" value="UniProtKB-SubCell"/>
</dbReference>
<proteinExistence type="inferred from homology"/>
<dbReference type="InterPro" id="IPR034421">
    <property type="entry name" value="RBM19_RRM6"/>
</dbReference>
<accession>A0AAD9JYK2</accession>
<feature type="domain" description="RRM" evidence="7">
    <location>
        <begin position="185"/>
        <end position="268"/>
    </location>
</feature>
<evidence type="ECO:0000256" key="3">
    <source>
        <dbReference type="ARBA" id="ARBA00022737"/>
    </source>
</evidence>
<dbReference type="GO" id="GO:0003723">
    <property type="term" value="F:RNA binding"/>
    <property type="evidence" value="ECO:0007669"/>
    <property type="project" value="UniProtKB-UniRule"/>
</dbReference>
<gene>
    <name evidence="8" type="ORF">LSH36_109g05016</name>
</gene>
<keyword evidence="4 6" id="KW-0694">RNA-binding</keyword>
<evidence type="ECO:0000259" key="7">
    <source>
        <dbReference type="PROSITE" id="PS50102"/>
    </source>
</evidence>
<dbReference type="CDD" id="cd12571">
    <property type="entry name" value="RRM6_RBM19"/>
    <property type="match status" value="1"/>
</dbReference>
<evidence type="ECO:0000313" key="8">
    <source>
        <dbReference type="EMBL" id="KAK2161823.1"/>
    </source>
</evidence>
<evidence type="ECO:0000313" key="9">
    <source>
        <dbReference type="Proteomes" id="UP001208570"/>
    </source>
</evidence>
<dbReference type="CDD" id="cd12318">
    <property type="entry name" value="RRM5_RBM19_like"/>
    <property type="match status" value="1"/>
</dbReference>
<dbReference type="Gene3D" id="3.30.70.330">
    <property type="match status" value="3"/>
</dbReference>